<keyword evidence="4 11" id="KW-0808">Transferase</keyword>
<dbReference type="GO" id="GO:0005829">
    <property type="term" value="C:cytosol"/>
    <property type="evidence" value="ECO:0007669"/>
    <property type="project" value="TreeGrafter"/>
</dbReference>
<dbReference type="CDD" id="cd07033">
    <property type="entry name" value="TPP_PYR_DXS_TK_like"/>
    <property type="match status" value="1"/>
</dbReference>
<dbReference type="PANTHER" id="PTHR43322:SF5">
    <property type="entry name" value="1-DEOXY-D-XYLULOSE-5-PHOSPHATE SYNTHASE, CHLOROPLASTIC"/>
    <property type="match status" value="1"/>
</dbReference>
<dbReference type="InterPro" id="IPR009014">
    <property type="entry name" value="Transketo_C/PFOR_II"/>
</dbReference>
<dbReference type="GO" id="GO:0030976">
    <property type="term" value="F:thiamine pyrophosphate binding"/>
    <property type="evidence" value="ECO:0007669"/>
    <property type="project" value="UniProtKB-UniRule"/>
</dbReference>
<comment type="function">
    <text evidence="10 11">Catalyzes the acyloin condensation reaction between C atoms 2 and 3 of pyruvate and glyceraldehyde 3-phosphate to yield 1-deoxy-D-xylulose-5-phosphate (DXP).</text>
</comment>
<evidence type="ECO:0000259" key="12">
    <source>
        <dbReference type="SMART" id="SM00861"/>
    </source>
</evidence>
<dbReference type="Pfam" id="PF02779">
    <property type="entry name" value="Transket_pyr"/>
    <property type="match status" value="1"/>
</dbReference>
<dbReference type="PANTHER" id="PTHR43322">
    <property type="entry name" value="1-D-DEOXYXYLULOSE 5-PHOSPHATE SYNTHASE-RELATED"/>
    <property type="match status" value="1"/>
</dbReference>
<dbReference type="RefSeq" id="WP_199386829.1">
    <property type="nucleotide sequence ID" value="NZ_JAEMHM010000027.1"/>
</dbReference>
<feature type="binding site" evidence="11">
    <location>
        <position position="175"/>
    </location>
    <ligand>
        <name>thiamine diphosphate</name>
        <dbReference type="ChEBI" id="CHEBI:58937"/>
    </ligand>
</feature>
<comment type="cofactor">
    <cofactor evidence="11">
        <name>Mg(2+)</name>
        <dbReference type="ChEBI" id="CHEBI:18420"/>
    </cofactor>
    <text evidence="11">Binds 1 Mg(2+) ion per subunit.</text>
</comment>
<feature type="binding site" evidence="11">
    <location>
        <position position="175"/>
    </location>
    <ligand>
        <name>Mg(2+)</name>
        <dbReference type="ChEBI" id="CHEBI:18420"/>
    </ligand>
</feature>
<dbReference type="AlphaFoldDB" id="A0A8J7SAU7"/>
<accession>A0A8J7SAU7</accession>
<dbReference type="GO" id="GO:0016114">
    <property type="term" value="P:terpenoid biosynthetic process"/>
    <property type="evidence" value="ECO:0007669"/>
    <property type="project" value="UniProtKB-UniRule"/>
</dbReference>
<comment type="cofactor">
    <cofactor evidence="11">
        <name>thiamine diphosphate</name>
        <dbReference type="ChEBI" id="CHEBI:58937"/>
    </cofactor>
    <text evidence="11">Binds 1 thiamine pyrophosphate per subunit.</text>
</comment>
<evidence type="ECO:0000256" key="7">
    <source>
        <dbReference type="ARBA" id="ARBA00022977"/>
    </source>
</evidence>
<dbReference type="EMBL" id="JAEMHM010000027">
    <property type="protein sequence ID" value="MBJ6727690.1"/>
    <property type="molecule type" value="Genomic_DNA"/>
</dbReference>
<comment type="caution">
    <text evidence="13">The sequence shown here is derived from an EMBL/GenBank/DDBJ whole genome shotgun (WGS) entry which is preliminary data.</text>
</comment>
<comment type="catalytic activity">
    <reaction evidence="11">
        <text>D-glyceraldehyde 3-phosphate + pyruvate + H(+) = 1-deoxy-D-xylulose 5-phosphate + CO2</text>
        <dbReference type="Rhea" id="RHEA:12605"/>
        <dbReference type="ChEBI" id="CHEBI:15361"/>
        <dbReference type="ChEBI" id="CHEBI:15378"/>
        <dbReference type="ChEBI" id="CHEBI:16526"/>
        <dbReference type="ChEBI" id="CHEBI:57792"/>
        <dbReference type="ChEBI" id="CHEBI:59776"/>
        <dbReference type="EC" id="2.2.1.7"/>
    </reaction>
</comment>
<dbReference type="EC" id="2.2.1.7" evidence="11"/>
<dbReference type="FunFam" id="3.40.50.970:FF:000005">
    <property type="entry name" value="1-deoxy-D-xylulose-5-phosphate synthase"/>
    <property type="match status" value="1"/>
</dbReference>
<dbReference type="GO" id="GO:0009228">
    <property type="term" value="P:thiamine biosynthetic process"/>
    <property type="evidence" value="ECO:0007669"/>
    <property type="project" value="UniProtKB-UniRule"/>
</dbReference>
<evidence type="ECO:0000256" key="3">
    <source>
        <dbReference type="ARBA" id="ARBA00011738"/>
    </source>
</evidence>
<comment type="subunit">
    <text evidence="3 11">Homodimer.</text>
</comment>
<feature type="binding site" evidence="11">
    <location>
        <position position="286"/>
    </location>
    <ligand>
        <name>thiamine diphosphate</name>
        <dbReference type="ChEBI" id="CHEBI:58937"/>
    </ligand>
</feature>
<dbReference type="GO" id="GO:0019288">
    <property type="term" value="P:isopentenyl diphosphate biosynthetic process, methylerythritol 4-phosphate pathway"/>
    <property type="evidence" value="ECO:0007669"/>
    <property type="project" value="TreeGrafter"/>
</dbReference>
<feature type="domain" description="Transketolase-like pyrimidine-binding" evidence="12">
    <location>
        <begin position="317"/>
        <end position="481"/>
    </location>
</feature>
<reference evidence="13" key="1">
    <citation type="submission" date="2020-12" db="EMBL/GenBank/DDBJ databases">
        <title>Geomonas sp. Red875, isolated from river sediment.</title>
        <authorList>
            <person name="Xu Z."/>
            <person name="Zhang Z."/>
            <person name="Masuda Y."/>
            <person name="Itoh H."/>
            <person name="Senoo K."/>
        </authorList>
    </citation>
    <scope>NUCLEOTIDE SEQUENCE</scope>
    <source>
        <strain evidence="13">Red875</strain>
    </source>
</reference>
<dbReference type="InterPro" id="IPR049557">
    <property type="entry name" value="Transketolase_CS"/>
</dbReference>
<evidence type="ECO:0000256" key="6">
    <source>
        <dbReference type="ARBA" id="ARBA00022842"/>
    </source>
</evidence>
<keyword evidence="7 11" id="KW-0784">Thiamine biosynthesis</keyword>
<dbReference type="SUPFAM" id="SSF52922">
    <property type="entry name" value="TK C-terminal domain-like"/>
    <property type="match status" value="1"/>
</dbReference>
<evidence type="ECO:0000256" key="8">
    <source>
        <dbReference type="ARBA" id="ARBA00023052"/>
    </source>
</evidence>
<keyword evidence="5 11" id="KW-0479">Metal-binding</keyword>
<dbReference type="Pfam" id="PF13292">
    <property type="entry name" value="DXP_synthase_N"/>
    <property type="match status" value="1"/>
</dbReference>
<sequence>MHKLLQSINGPQDLKKLGVHELPNLAEEVRSYLMETVSKTGGHLASNLGCVELSIALHYCFNSPADKIIFDVGHQAYTHKILTGRRDTFPTQRRYRGISGFPKRSESEHDAFGAGHSSTSISAGLGMAVANGLNGDAHRVISVIGDGSLTGGMAFEALNQAGHLRKNLIVVLNDNEMSISRNVGALSSFISRKMTGGYYRSLKKEIEGLLTGIPAIGGNILHFAKKAENSLKGFLTPGTLFEALGFEYVGPINGHDLEAMVGILENVKQIEGPILVHVMTKKGKGYGPAEDMPDKFHGVSPFSLDGKPAPAPRAVAPSYTQVFGETMVKLAERDPKVVAITAAMPDGTGLTPFAKRYPERFFDVGIAEQHALTFAAGLATQGFAPVAAIYSTFAQRAYDQVFHDICLQKLPVVLCLDRGGLVGDDGPTHHGAFDLSYLRHLPELTVMAPKDENELQHMVYTAVGYGRPIALRYPRGAGFGVPMDREFKELPIGKGELLQDGTDLTLVAIGSTVHPALEAAALLKEQGISAAVVNARFVKPLDEELILSQAEKTGCIVTVEENALMGGFGSAVLELLADRGLSQVRVKRIGIPDRYIEQGSQAQLRADLGLDKEGIAATCAAFLKGRRADAPQLACVK</sequence>
<keyword evidence="6 11" id="KW-0460">Magnesium</keyword>
<keyword evidence="8 11" id="KW-0786">Thiamine pyrophosphate</keyword>
<comment type="similarity">
    <text evidence="2 11">Belongs to the transketolase family. DXPS subfamily.</text>
</comment>
<evidence type="ECO:0000313" key="14">
    <source>
        <dbReference type="Proteomes" id="UP000636888"/>
    </source>
</evidence>
<dbReference type="InterPro" id="IPR020826">
    <property type="entry name" value="Transketolase_BS"/>
</dbReference>
<dbReference type="SUPFAM" id="SSF52518">
    <property type="entry name" value="Thiamin diphosphate-binding fold (THDP-binding)"/>
    <property type="match status" value="2"/>
</dbReference>
<keyword evidence="14" id="KW-1185">Reference proteome</keyword>
<comment type="pathway">
    <text evidence="1 11">Metabolic intermediate biosynthesis; 1-deoxy-D-xylulose 5-phosphate biosynthesis; 1-deoxy-D-xylulose 5-phosphate from D-glyceraldehyde 3-phosphate and pyruvate: step 1/1.</text>
</comment>
<evidence type="ECO:0000256" key="11">
    <source>
        <dbReference type="HAMAP-Rule" id="MF_00315"/>
    </source>
</evidence>
<feature type="binding site" evidence="11">
    <location>
        <begin position="147"/>
        <end position="148"/>
    </location>
    <ligand>
        <name>thiamine diphosphate</name>
        <dbReference type="ChEBI" id="CHEBI:58937"/>
    </ligand>
</feature>
<proteinExistence type="inferred from homology"/>
<dbReference type="Pfam" id="PF02780">
    <property type="entry name" value="Transketolase_C"/>
    <property type="match status" value="1"/>
</dbReference>
<dbReference type="Gene3D" id="3.40.50.920">
    <property type="match status" value="1"/>
</dbReference>
<dbReference type="InterPro" id="IPR033248">
    <property type="entry name" value="Transketolase_C"/>
</dbReference>
<dbReference type="Proteomes" id="UP000636888">
    <property type="component" value="Unassembled WGS sequence"/>
</dbReference>
<evidence type="ECO:0000313" key="13">
    <source>
        <dbReference type="EMBL" id="MBJ6727690.1"/>
    </source>
</evidence>
<evidence type="ECO:0000256" key="2">
    <source>
        <dbReference type="ARBA" id="ARBA00011081"/>
    </source>
</evidence>
<dbReference type="HAMAP" id="MF_00315">
    <property type="entry name" value="DXP_synth"/>
    <property type="match status" value="1"/>
</dbReference>
<organism evidence="13 14">
    <name type="scientific">Geomesophilobacter sediminis</name>
    <dbReference type="NCBI Taxonomy" id="2798584"/>
    <lineage>
        <taxon>Bacteria</taxon>
        <taxon>Pseudomonadati</taxon>
        <taxon>Thermodesulfobacteriota</taxon>
        <taxon>Desulfuromonadia</taxon>
        <taxon>Geobacterales</taxon>
        <taxon>Geobacteraceae</taxon>
        <taxon>Geomesophilobacter</taxon>
    </lineage>
</organism>
<keyword evidence="9 11" id="KW-0414">Isoprene biosynthesis</keyword>
<dbReference type="GO" id="GO:0008661">
    <property type="term" value="F:1-deoxy-D-xylulose-5-phosphate synthase activity"/>
    <property type="evidence" value="ECO:0007669"/>
    <property type="project" value="UniProtKB-UniRule"/>
</dbReference>
<dbReference type="GO" id="GO:0000287">
    <property type="term" value="F:magnesium ion binding"/>
    <property type="evidence" value="ECO:0007669"/>
    <property type="project" value="UniProtKB-UniRule"/>
</dbReference>
<dbReference type="PROSITE" id="PS00802">
    <property type="entry name" value="TRANSKETOLASE_2"/>
    <property type="match status" value="1"/>
</dbReference>
<feature type="binding site" evidence="11">
    <location>
        <position position="74"/>
    </location>
    <ligand>
        <name>thiamine diphosphate</name>
        <dbReference type="ChEBI" id="CHEBI:58937"/>
    </ligand>
</feature>
<dbReference type="InterPro" id="IPR029061">
    <property type="entry name" value="THDP-binding"/>
</dbReference>
<feature type="binding site" evidence="11">
    <location>
        <begin position="115"/>
        <end position="117"/>
    </location>
    <ligand>
        <name>thiamine diphosphate</name>
        <dbReference type="ChEBI" id="CHEBI:58937"/>
    </ligand>
</feature>
<dbReference type="Gene3D" id="3.40.50.970">
    <property type="match status" value="2"/>
</dbReference>
<dbReference type="SMART" id="SM00861">
    <property type="entry name" value="Transket_pyr"/>
    <property type="match status" value="1"/>
</dbReference>
<dbReference type="CDD" id="cd02007">
    <property type="entry name" value="TPP_DXS"/>
    <property type="match status" value="1"/>
</dbReference>
<dbReference type="InterPro" id="IPR005475">
    <property type="entry name" value="Transketolase-like_Pyr-bd"/>
</dbReference>
<feature type="binding site" evidence="11">
    <location>
        <position position="368"/>
    </location>
    <ligand>
        <name>thiamine diphosphate</name>
        <dbReference type="ChEBI" id="CHEBI:58937"/>
    </ligand>
</feature>
<dbReference type="InterPro" id="IPR005477">
    <property type="entry name" value="Dxylulose-5-P_synthase"/>
</dbReference>
<evidence type="ECO:0000256" key="5">
    <source>
        <dbReference type="ARBA" id="ARBA00022723"/>
    </source>
</evidence>
<evidence type="ECO:0000256" key="1">
    <source>
        <dbReference type="ARBA" id="ARBA00004980"/>
    </source>
</evidence>
<dbReference type="FunFam" id="3.40.50.920:FF:000002">
    <property type="entry name" value="1-deoxy-D-xylulose-5-phosphate synthase"/>
    <property type="match status" value="1"/>
</dbReference>
<dbReference type="UniPathway" id="UPA00064">
    <property type="reaction ID" value="UER00091"/>
</dbReference>
<evidence type="ECO:0000256" key="9">
    <source>
        <dbReference type="ARBA" id="ARBA00023229"/>
    </source>
</evidence>
<name>A0A8J7SAU7_9BACT</name>
<dbReference type="NCBIfam" id="NF003933">
    <property type="entry name" value="PRK05444.2-2"/>
    <property type="match status" value="1"/>
</dbReference>
<dbReference type="NCBIfam" id="TIGR00204">
    <property type="entry name" value="dxs"/>
    <property type="match status" value="1"/>
</dbReference>
<protein>
    <recommendedName>
        <fullName evidence="11">1-deoxy-D-xylulose-5-phosphate synthase</fullName>
        <ecNumber evidence="11">2.2.1.7</ecNumber>
    </recommendedName>
    <alternativeName>
        <fullName evidence="11">1-deoxyxylulose-5-phosphate synthase</fullName>
        <shortName evidence="11">DXP synthase</shortName>
        <shortName evidence="11">DXPS</shortName>
    </alternativeName>
</protein>
<gene>
    <name evidence="11" type="primary">dxs</name>
    <name evidence="13" type="ORF">JFN93_23530</name>
</gene>
<feature type="binding site" evidence="11">
    <location>
        <position position="146"/>
    </location>
    <ligand>
        <name>Mg(2+)</name>
        <dbReference type="ChEBI" id="CHEBI:18420"/>
    </ligand>
</feature>
<evidence type="ECO:0000256" key="10">
    <source>
        <dbReference type="ARBA" id="ARBA00055605"/>
    </source>
</evidence>
<dbReference type="PROSITE" id="PS00801">
    <property type="entry name" value="TRANSKETOLASE_1"/>
    <property type="match status" value="1"/>
</dbReference>
<evidence type="ECO:0000256" key="4">
    <source>
        <dbReference type="ARBA" id="ARBA00022679"/>
    </source>
</evidence>